<comment type="similarity">
    <text evidence="1">Belongs to the AB hydrolase superfamily. FUS2 hydrolase family.</text>
</comment>
<gene>
    <name evidence="4" type="ORF">GCM10011610_01520</name>
</gene>
<organism evidence="4 5">
    <name type="scientific">Nocardia rhizosphaerihabitans</name>
    <dbReference type="NCBI Taxonomy" id="1691570"/>
    <lineage>
        <taxon>Bacteria</taxon>
        <taxon>Bacillati</taxon>
        <taxon>Actinomycetota</taxon>
        <taxon>Actinomycetes</taxon>
        <taxon>Mycobacteriales</taxon>
        <taxon>Nocardiaceae</taxon>
        <taxon>Nocardia</taxon>
    </lineage>
</organism>
<dbReference type="Gene3D" id="3.40.50.1820">
    <property type="entry name" value="alpha/beta hydrolase"/>
    <property type="match status" value="1"/>
</dbReference>
<dbReference type="InterPro" id="IPR029058">
    <property type="entry name" value="AB_hydrolase_fold"/>
</dbReference>
<proteinExistence type="inferred from homology"/>
<reference evidence="5" key="1">
    <citation type="journal article" date="2019" name="Int. J. Syst. Evol. Microbiol.">
        <title>The Global Catalogue of Microorganisms (GCM) 10K type strain sequencing project: providing services to taxonomists for standard genome sequencing and annotation.</title>
        <authorList>
            <consortium name="The Broad Institute Genomics Platform"/>
            <consortium name="The Broad Institute Genome Sequencing Center for Infectious Disease"/>
            <person name="Wu L."/>
            <person name="Ma J."/>
        </authorList>
    </citation>
    <scope>NUCLEOTIDE SEQUENCE [LARGE SCALE GENOMIC DNA]</scope>
    <source>
        <strain evidence="5">CGMCC 4.7329</strain>
    </source>
</reference>
<dbReference type="InterPro" id="IPR000073">
    <property type="entry name" value="AB_hydrolase_1"/>
</dbReference>
<sequence length="347" mass="35455">MSDGLVEALFSRATGAGIDPHDYRRTCAEIATPADWAPACAAAAARYRTAPGSAITRGHHLLMSARWSHLATLVPDENHVAHAEAADSAAEHGFSLLEPTARRITGADFTGILRGPADAVGTVIVVPGLDSSKDEFHVLADALLARGVAVFAMDGPGQGARIGTSTLTGDYPAVIGAAIDALGVARVGVVGLSLGGYYAAAAAARDPRIIVAATVSGPYRLDWSTLPDPVRDLMTRRAGSPSAAASFAATVDLAERAPTLRCPLLVVDGGDDHIPGVADGAALANQAPNGRYLRVPGGDHLVGNNQQAWLPAVADHLTEGFACTATPTRSPSSPAAPAAWAWPPPAA</sequence>
<evidence type="ECO:0000313" key="4">
    <source>
        <dbReference type="EMBL" id="GGN66509.1"/>
    </source>
</evidence>
<evidence type="ECO:0000256" key="1">
    <source>
        <dbReference type="ARBA" id="ARBA00038115"/>
    </source>
</evidence>
<dbReference type="RefSeq" id="WP_189022680.1">
    <property type="nucleotide sequence ID" value="NZ_BMNE01000001.1"/>
</dbReference>
<feature type="domain" description="AB hydrolase-1" evidence="3">
    <location>
        <begin position="122"/>
        <end position="225"/>
    </location>
</feature>
<dbReference type="Proteomes" id="UP000658127">
    <property type="component" value="Unassembled WGS sequence"/>
</dbReference>
<dbReference type="InterPro" id="IPR050261">
    <property type="entry name" value="FrsA_esterase"/>
</dbReference>
<dbReference type="SUPFAM" id="SSF53474">
    <property type="entry name" value="alpha/beta-Hydrolases"/>
    <property type="match status" value="1"/>
</dbReference>
<dbReference type="EMBL" id="BMNE01000001">
    <property type="protein sequence ID" value="GGN66509.1"/>
    <property type="molecule type" value="Genomic_DNA"/>
</dbReference>
<evidence type="ECO:0000256" key="2">
    <source>
        <dbReference type="SAM" id="MobiDB-lite"/>
    </source>
</evidence>
<name>A0ABQ2K4S1_9NOCA</name>
<keyword evidence="5" id="KW-1185">Reference proteome</keyword>
<protein>
    <recommendedName>
        <fullName evidence="3">AB hydrolase-1 domain-containing protein</fullName>
    </recommendedName>
</protein>
<evidence type="ECO:0000259" key="3">
    <source>
        <dbReference type="Pfam" id="PF00561"/>
    </source>
</evidence>
<dbReference type="PANTHER" id="PTHR22946:SF12">
    <property type="entry name" value="CONIDIAL PIGMENT BIOSYNTHESIS PROTEIN AYG1 (AFU_ORTHOLOGUE AFUA_2G17550)"/>
    <property type="match status" value="1"/>
</dbReference>
<feature type="region of interest" description="Disordered" evidence="2">
    <location>
        <begin position="325"/>
        <end position="347"/>
    </location>
</feature>
<evidence type="ECO:0000313" key="5">
    <source>
        <dbReference type="Proteomes" id="UP000658127"/>
    </source>
</evidence>
<dbReference type="Pfam" id="PF00561">
    <property type="entry name" value="Abhydrolase_1"/>
    <property type="match status" value="1"/>
</dbReference>
<feature type="compositionally biased region" description="Low complexity" evidence="2">
    <location>
        <begin position="325"/>
        <end position="341"/>
    </location>
</feature>
<comment type="caution">
    <text evidence="4">The sequence shown here is derived from an EMBL/GenBank/DDBJ whole genome shotgun (WGS) entry which is preliminary data.</text>
</comment>
<accession>A0ABQ2K4S1</accession>
<dbReference type="PANTHER" id="PTHR22946">
    <property type="entry name" value="DIENELACTONE HYDROLASE DOMAIN-CONTAINING PROTEIN-RELATED"/>
    <property type="match status" value="1"/>
</dbReference>